<evidence type="ECO:0000313" key="1">
    <source>
        <dbReference type="EMBL" id="TDL17792.1"/>
    </source>
</evidence>
<evidence type="ECO:0000313" key="2">
    <source>
        <dbReference type="Proteomes" id="UP000294933"/>
    </source>
</evidence>
<organism evidence="1 2">
    <name type="scientific">Rickenella mellea</name>
    <dbReference type="NCBI Taxonomy" id="50990"/>
    <lineage>
        <taxon>Eukaryota</taxon>
        <taxon>Fungi</taxon>
        <taxon>Dikarya</taxon>
        <taxon>Basidiomycota</taxon>
        <taxon>Agaricomycotina</taxon>
        <taxon>Agaricomycetes</taxon>
        <taxon>Hymenochaetales</taxon>
        <taxon>Rickenellaceae</taxon>
        <taxon>Rickenella</taxon>
    </lineage>
</organism>
<dbReference type="VEuPathDB" id="FungiDB:BD410DRAFT_843343"/>
<dbReference type="EMBL" id="ML170216">
    <property type="protein sequence ID" value="TDL17792.1"/>
    <property type="molecule type" value="Genomic_DNA"/>
</dbReference>
<protein>
    <submittedName>
        <fullName evidence="1">Uncharacterized protein</fullName>
    </submittedName>
</protein>
<dbReference type="AlphaFoldDB" id="A0A4Y7PSF3"/>
<proteinExistence type="predicted"/>
<dbReference type="Proteomes" id="UP000294933">
    <property type="component" value="Unassembled WGS sequence"/>
</dbReference>
<accession>A0A4Y7PSF3</accession>
<gene>
    <name evidence="1" type="ORF">BD410DRAFT_843343</name>
</gene>
<sequence length="178" mass="20196">MVAYMNTVRILSFIRGKNQQGKYHFKGTPQKSHRQLSHLVLPSFSSASLASNTTFEFSVYIPSEILPPILHEFHPKSVAHLRALLRAKKKTSSLIQTDLSLSRRFFDHEILRCLHIAANLDSFRRIEDAGKPRMNGAHHRSLESPDPKIIVCNTDGEWEIAFDGSPTSYYAGADREHP</sequence>
<reference evidence="1 2" key="1">
    <citation type="submission" date="2018-06" db="EMBL/GenBank/DDBJ databases">
        <title>A transcriptomic atlas of mushroom development highlights an independent origin of complex multicellularity.</title>
        <authorList>
            <consortium name="DOE Joint Genome Institute"/>
            <person name="Krizsan K."/>
            <person name="Almasi E."/>
            <person name="Merenyi Z."/>
            <person name="Sahu N."/>
            <person name="Viragh M."/>
            <person name="Koszo T."/>
            <person name="Mondo S."/>
            <person name="Kiss B."/>
            <person name="Balint B."/>
            <person name="Kues U."/>
            <person name="Barry K."/>
            <person name="Hegedus J.C."/>
            <person name="Henrissat B."/>
            <person name="Johnson J."/>
            <person name="Lipzen A."/>
            <person name="Ohm R."/>
            <person name="Nagy I."/>
            <person name="Pangilinan J."/>
            <person name="Yan J."/>
            <person name="Xiong Y."/>
            <person name="Grigoriev I.V."/>
            <person name="Hibbett D.S."/>
            <person name="Nagy L.G."/>
        </authorList>
    </citation>
    <scope>NUCLEOTIDE SEQUENCE [LARGE SCALE GENOMIC DNA]</scope>
    <source>
        <strain evidence="1 2">SZMC22713</strain>
    </source>
</reference>
<name>A0A4Y7PSF3_9AGAM</name>
<keyword evidence="2" id="KW-1185">Reference proteome</keyword>